<accession>A0ACC0WQ46</accession>
<evidence type="ECO:0000313" key="1">
    <source>
        <dbReference type="EMBL" id="KAI9920994.1"/>
    </source>
</evidence>
<organism evidence="1 2">
    <name type="scientific">Peronosclerospora sorghi</name>
    <dbReference type="NCBI Taxonomy" id="230839"/>
    <lineage>
        <taxon>Eukaryota</taxon>
        <taxon>Sar</taxon>
        <taxon>Stramenopiles</taxon>
        <taxon>Oomycota</taxon>
        <taxon>Peronosporomycetes</taxon>
        <taxon>Peronosporales</taxon>
        <taxon>Peronosporaceae</taxon>
        <taxon>Peronosclerospora</taxon>
    </lineage>
</organism>
<gene>
    <name evidence="1" type="ORF">PsorP6_000900</name>
</gene>
<reference evidence="1 2" key="1">
    <citation type="journal article" date="2022" name="bioRxiv">
        <title>The genome of the oomycete Peronosclerospora sorghi, a cosmopolitan pathogen of maize and sorghum, is inflated with dispersed pseudogenes.</title>
        <authorList>
            <person name="Fletcher K."/>
            <person name="Martin F."/>
            <person name="Isakeit T."/>
            <person name="Cavanaugh K."/>
            <person name="Magill C."/>
            <person name="Michelmore R."/>
        </authorList>
    </citation>
    <scope>NUCLEOTIDE SEQUENCE [LARGE SCALE GENOMIC DNA]</scope>
    <source>
        <strain evidence="1">P6</strain>
    </source>
</reference>
<proteinExistence type="predicted"/>
<sequence length="522" mass="55848">MKRSREDVGVSKEEYEASLTAPDPSNASDGIPQAPPNILQARTLLTVPPTSRRHQASRHLMALNRVFVATVQRQWEDNKNGPWNLNMKEYLWYAREIDATFGDESGHVLTFGSGECGQLGHGVDEQDLMVPYPRVVSALQGLSICRVACGGLHSVAIAVTGQVYTWGCNDDGALGRDGDENLPATVPGFGPQDAIAVQVGAGDCHTVVVTLSGTVYTWGCYRDKEGKQWCDATSAQAAFKQKQVQPFRMPTLEHVADVRCGSAFNLARTKDGRVYSWGLGEMGELGRNVDVALKDAMGEYKVDMVYTDHLHPALVMVGNEPLPFVKAIGCGAYHILVVSSASGYLYTCGLNNYGQLGLGHTDNCTHLQLVDDLSTTNVASADGGAHHSVVLTLEGDVYTFGRADSGQLGVLDTCATGEFKDRPQKVVMLSSSPSGNPSPVVQVVSGSNHVLALTENKAIYSWGYGDMLALGNGTERDETKPHALAWSKATCSDGSTVGKAHILQLAAGGQHSVILAKLSDKL</sequence>
<dbReference type="EMBL" id="CM047580">
    <property type="protein sequence ID" value="KAI9920994.1"/>
    <property type="molecule type" value="Genomic_DNA"/>
</dbReference>
<evidence type="ECO:0000313" key="2">
    <source>
        <dbReference type="Proteomes" id="UP001163321"/>
    </source>
</evidence>
<name>A0ACC0WQ46_9STRA</name>
<protein>
    <submittedName>
        <fullName evidence="1">Uncharacterized protein</fullName>
    </submittedName>
</protein>
<dbReference type="Proteomes" id="UP001163321">
    <property type="component" value="Chromosome 1"/>
</dbReference>
<comment type="caution">
    <text evidence="1">The sequence shown here is derived from an EMBL/GenBank/DDBJ whole genome shotgun (WGS) entry which is preliminary data.</text>
</comment>
<keyword evidence="2" id="KW-1185">Reference proteome</keyword>